<keyword evidence="4" id="KW-0479">Metal-binding</keyword>
<reference evidence="10 11" key="1">
    <citation type="submission" date="2016-05" db="EMBL/GenBank/DDBJ databases">
        <title>Microbial solvent formation.</title>
        <authorList>
            <person name="Poehlein A."/>
            <person name="Montoya Solano J.D."/>
            <person name="Flitsch S."/>
            <person name="Krabben P."/>
            <person name="Duerre P."/>
            <person name="Daniel R."/>
        </authorList>
    </citation>
    <scope>NUCLEOTIDE SEQUENCE [LARGE SCALE GENOMIC DNA]</scope>
    <source>
        <strain evidence="10 11">DSM 2619</strain>
    </source>
</reference>
<accession>A0A1S8SXH9</accession>
<dbReference type="Pfam" id="PF02449">
    <property type="entry name" value="Glyco_hydro_42"/>
    <property type="match status" value="1"/>
</dbReference>
<dbReference type="InterPro" id="IPR003476">
    <property type="entry name" value="Glyco_hydro_42"/>
</dbReference>
<evidence type="ECO:0000313" key="10">
    <source>
        <dbReference type="EMBL" id="OOM70188.1"/>
    </source>
</evidence>
<feature type="domain" description="Beta-galactosidase trimerisation" evidence="9">
    <location>
        <begin position="389"/>
        <end position="594"/>
    </location>
</feature>
<comment type="caution">
    <text evidence="10">The sequence shown here is derived from an EMBL/GenBank/DDBJ whole genome shotgun (WGS) entry which is preliminary data.</text>
</comment>
<comment type="catalytic activity">
    <reaction evidence="1">
        <text>Hydrolysis of terminal non-reducing beta-D-galactose residues in beta-D-galactosides.</text>
        <dbReference type="EC" id="3.2.1.23"/>
    </reaction>
</comment>
<evidence type="ECO:0000256" key="6">
    <source>
        <dbReference type="ARBA" id="ARBA00022833"/>
    </source>
</evidence>
<dbReference type="OrthoDB" id="9800974at2"/>
<evidence type="ECO:0000256" key="3">
    <source>
        <dbReference type="ARBA" id="ARBA00012756"/>
    </source>
</evidence>
<dbReference type="Gene3D" id="3.20.20.80">
    <property type="entry name" value="Glycosidases"/>
    <property type="match status" value="1"/>
</dbReference>
<dbReference type="AlphaFoldDB" id="A0A1S8SXH9"/>
<dbReference type="PANTHER" id="PTHR36447:SF2">
    <property type="entry name" value="BETA-GALACTOSIDASE YESZ"/>
    <property type="match status" value="1"/>
</dbReference>
<proteinExistence type="inferred from homology"/>
<dbReference type="GO" id="GO:0009341">
    <property type="term" value="C:beta-galactosidase complex"/>
    <property type="evidence" value="ECO:0007669"/>
    <property type="project" value="InterPro"/>
</dbReference>
<dbReference type="CDD" id="cd03143">
    <property type="entry name" value="A4_beta-galactosidase_middle_domain"/>
    <property type="match status" value="1"/>
</dbReference>
<protein>
    <recommendedName>
        <fullName evidence="3">beta-galactosidase</fullName>
        <ecNumber evidence="3">3.2.1.23</ecNumber>
    </recommendedName>
</protein>
<dbReference type="PANTHER" id="PTHR36447">
    <property type="entry name" value="BETA-GALACTOSIDASE GANA"/>
    <property type="match status" value="1"/>
</dbReference>
<dbReference type="EC" id="3.2.1.23" evidence="3"/>
<feature type="domain" description="Glycoside hydrolase family 42 N-terminal" evidence="8">
    <location>
        <begin position="10"/>
        <end position="376"/>
    </location>
</feature>
<dbReference type="RefSeq" id="WP_077850151.1">
    <property type="nucleotide sequence ID" value="NZ_LZZM01000243.1"/>
</dbReference>
<dbReference type="Pfam" id="PF08532">
    <property type="entry name" value="Glyco_hydro_42M"/>
    <property type="match status" value="1"/>
</dbReference>
<dbReference type="SUPFAM" id="SSF51445">
    <property type="entry name" value="(Trans)glycosidases"/>
    <property type="match status" value="1"/>
</dbReference>
<dbReference type="STRING" id="29367.CLPUN_52730"/>
<comment type="similarity">
    <text evidence="2">Belongs to the glycosyl hydrolase 42 family.</text>
</comment>
<evidence type="ECO:0000259" key="9">
    <source>
        <dbReference type="Pfam" id="PF08532"/>
    </source>
</evidence>
<dbReference type="GO" id="GO:0046872">
    <property type="term" value="F:metal ion binding"/>
    <property type="evidence" value="ECO:0007669"/>
    <property type="project" value="UniProtKB-KW"/>
</dbReference>
<evidence type="ECO:0000256" key="1">
    <source>
        <dbReference type="ARBA" id="ARBA00001412"/>
    </source>
</evidence>
<dbReference type="InterPro" id="IPR013738">
    <property type="entry name" value="Beta_galactosidase_Trimer"/>
</dbReference>
<keyword evidence="5 10" id="KW-0378">Hydrolase</keyword>
<evidence type="ECO:0000256" key="5">
    <source>
        <dbReference type="ARBA" id="ARBA00022801"/>
    </source>
</evidence>
<evidence type="ECO:0000256" key="7">
    <source>
        <dbReference type="ARBA" id="ARBA00023295"/>
    </source>
</evidence>
<dbReference type="InterPro" id="IPR029062">
    <property type="entry name" value="Class_I_gatase-like"/>
</dbReference>
<dbReference type="Gene3D" id="3.40.50.880">
    <property type="match status" value="1"/>
</dbReference>
<dbReference type="EMBL" id="LZZM01000243">
    <property type="protein sequence ID" value="OOM70188.1"/>
    <property type="molecule type" value="Genomic_DNA"/>
</dbReference>
<sequence>MDKLLFGVAYYDEYMPYDRLDEDIKMMKAANINVVRIAESTWSSVEPQNGEFDFKHIDRVIDAMEKAGISVIVGTPTYAIPTWLVAECPDVLAVTKNGQGIYGARQNMDITNPTYLFYAERVIRKIMERVSKKKCVIGYQLDNETKHYDTAGTNVQHLFIKYLKNKFHDINDLNDEFGLAYWSNKINSWEDFPNVLGTINGSLGAEFEKFQRVLVNKFLSWQADIINEYKREDQFVTQNFDFEWRGYSYGVQPRVNHFEASKCLTIAGVDIYHPTQDYLTGTEISFGGDMTRSLKNDNYLVLETEAQGFENWVPYDGQLRLQAFSHIASGANSVMYWHWHSIHNSFETYWKGLLSHDLKENPTYNEAKIIGDEFKSFGDKLVNLKKKNDVAILISNEALTAIEWFSMTLDFKYNDVVRWVYDELYKMNVGCDFIGPDSEDIEKYKLIVIPALYSAPEELLNKLNSYVKNGGNLVVTFKSAFTNEYVKVSHNDQPNIINECLGVTYNQFTKPNKVSLKGHTFNISEEENTVEHWMELLTATTAETVAYYDHPNWGKYSAITKNHYGEGIATYIGCFTNKAILKEVLIGVLKEVNLFGEEQKYNFPIIIKSGYNSENEKIVYYFNYSYEKQSIKYIHNDGIELTKNKEVKKGEEVILNPWDLIIVQEIN</sequence>
<dbReference type="InterPro" id="IPR013529">
    <property type="entry name" value="Glyco_hydro_42_N"/>
</dbReference>
<dbReference type="GO" id="GO:0005975">
    <property type="term" value="P:carbohydrate metabolic process"/>
    <property type="evidence" value="ECO:0007669"/>
    <property type="project" value="InterPro"/>
</dbReference>
<keyword evidence="7 10" id="KW-0326">Glycosidase</keyword>
<dbReference type="Proteomes" id="UP000190890">
    <property type="component" value="Unassembled WGS sequence"/>
</dbReference>
<evidence type="ECO:0000256" key="4">
    <source>
        <dbReference type="ARBA" id="ARBA00022723"/>
    </source>
</evidence>
<organism evidence="10 11">
    <name type="scientific">Clostridium puniceum</name>
    <dbReference type="NCBI Taxonomy" id="29367"/>
    <lineage>
        <taxon>Bacteria</taxon>
        <taxon>Bacillati</taxon>
        <taxon>Bacillota</taxon>
        <taxon>Clostridia</taxon>
        <taxon>Eubacteriales</taxon>
        <taxon>Clostridiaceae</taxon>
        <taxon>Clostridium</taxon>
    </lineage>
</organism>
<evidence type="ECO:0000313" key="11">
    <source>
        <dbReference type="Proteomes" id="UP000190890"/>
    </source>
</evidence>
<keyword evidence="11" id="KW-1185">Reference proteome</keyword>
<name>A0A1S8SXH9_9CLOT</name>
<evidence type="ECO:0000259" key="8">
    <source>
        <dbReference type="Pfam" id="PF02449"/>
    </source>
</evidence>
<dbReference type="GO" id="GO:0004565">
    <property type="term" value="F:beta-galactosidase activity"/>
    <property type="evidence" value="ECO:0007669"/>
    <property type="project" value="UniProtKB-EC"/>
</dbReference>
<evidence type="ECO:0000256" key="2">
    <source>
        <dbReference type="ARBA" id="ARBA00005940"/>
    </source>
</evidence>
<dbReference type="InterPro" id="IPR017853">
    <property type="entry name" value="GH"/>
</dbReference>
<keyword evidence="6" id="KW-0862">Zinc</keyword>
<dbReference type="SUPFAM" id="SSF52317">
    <property type="entry name" value="Class I glutamine amidotransferase-like"/>
    <property type="match status" value="1"/>
</dbReference>
<gene>
    <name evidence="10" type="primary">bgaB</name>
    <name evidence="10" type="ORF">CLPUN_52730</name>
</gene>